<dbReference type="InterPro" id="IPR009270">
    <property type="entry name" value="DUF927"/>
</dbReference>
<evidence type="ECO:0000313" key="3">
    <source>
        <dbReference type="EMBL" id="SHI44072.1"/>
    </source>
</evidence>
<keyword evidence="4" id="KW-1185">Reference proteome</keyword>
<organism evidence="3 4">
    <name type="scientific">Parasporobacterium paucivorans DSM 15970</name>
    <dbReference type="NCBI Taxonomy" id="1122934"/>
    <lineage>
        <taxon>Bacteria</taxon>
        <taxon>Bacillati</taxon>
        <taxon>Bacillota</taxon>
        <taxon>Clostridia</taxon>
        <taxon>Lachnospirales</taxon>
        <taxon>Lachnospiraceae</taxon>
        <taxon>Parasporobacterium</taxon>
    </lineage>
</organism>
<reference evidence="3 4" key="1">
    <citation type="submission" date="2016-11" db="EMBL/GenBank/DDBJ databases">
        <authorList>
            <person name="Jaros S."/>
            <person name="Januszkiewicz K."/>
            <person name="Wedrychowicz H."/>
        </authorList>
    </citation>
    <scope>NUCLEOTIDE SEQUENCE [LARGE SCALE GENOMIC DNA]</scope>
    <source>
        <strain evidence="3 4">DSM 15970</strain>
    </source>
</reference>
<dbReference type="Proteomes" id="UP000184342">
    <property type="component" value="Unassembled WGS sequence"/>
</dbReference>
<dbReference type="Pfam" id="PF18662">
    <property type="entry name" value="HTH_56"/>
    <property type="match status" value="1"/>
</dbReference>
<dbReference type="OrthoDB" id="158067at2"/>
<evidence type="ECO:0000313" key="4">
    <source>
        <dbReference type="Proteomes" id="UP000184342"/>
    </source>
</evidence>
<dbReference type="RefSeq" id="WP_073992564.1">
    <property type="nucleotide sequence ID" value="NZ_FQYT01000003.1"/>
</dbReference>
<evidence type="ECO:0008006" key="5">
    <source>
        <dbReference type="Google" id="ProtNLM"/>
    </source>
</evidence>
<dbReference type="Pfam" id="PF06048">
    <property type="entry name" value="DUF927"/>
    <property type="match status" value="1"/>
</dbReference>
<evidence type="ECO:0000259" key="2">
    <source>
        <dbReference type="Pfam" id="PF18662"/>
    </source>
</evidence>
<dbReference type="InterPro" id="IPR040538">
    <property type="entry name" value="Cch_HTH"/>
</dbReference>
<dbReference type="EMBL" id="FQYT01000003">
    <property type="protein sequence ID" value="SHI44072.1"/>
    <property type="molecule type" value="Genomic_DNA"/>
</dbReference>
<name>A0A1M6B5Q6_9FIRM</name>
<gene>
    <name evidence="3" type="ORF">SAMN02745691_00267</name>
</gene>
<accession>A0A1M6B5Q6</accession>
<protein>
    <recommendedName>
        <fullName evidence="5">DUF927 domain-containing protein</fullName>
    </recommendedName>
</protein>
<proteinExistence type="predicted"/>
<dbReference type="AlphaFoldDB" id="A0A1M6B5Q6"/>
<feature type="domain" description="DUF927" evidence="1">
    <location>
        <begin position="114"/>
        <end position="366"/>
    </location>
</feature>
<evidence type="ECO:0000259" key="1">
    <source>
        <dbReference type="Pfam" id="PF06048"/>
    </source>
</evidence>
<sequence length="633" mass="70874">MQELNSLDADSILSDDILCEVFSEEDEIYKARMLLSLTDRADVLGVKTKFTKLVTAYKKAKAKYDKENAPAVIHDSMERMTDFGHTKINEMQCGSWIANGNGVKTFSPFSGEIIACYHPIFPTQRLINVETGKEKIKLDYKKGNRWNNIIVDKGVIASANKIVSLADYGVSVTSETARNLVRYLSDIENYNIDTIPVQVSTSKLGWVNGEYMPYGCSTIFDSETKYKSTYEAIHEEGSEETWLSLIGEVRKTGRIEPAFYMAGSFASALVEPLNALPFIVNLWGDTGKGKTVAIMLAASVWAKPDADYITDPKSTVTALELRLDFLNNFPFLVDDMAQLKNKYGGDFSELVYMLCSGHGKDRANASLGLNKPTSWKNVILTNGEHSLVTETMQGGAINRIIDIEMGDGYIFPNGNEVVESLKQHYGHAGRRFIDAINQMGFDTVREIQQDFLRQINELAKEQGVEKEEKQTLPMSILMAADMIATDHIFRDGIYLDLKTCVDILKNKGEVSENERAYEFILSAVSVNTNKFFKERHDVVGEVWGVIEDEYVMIISNIFNDMCKDGNFSSKSFLSWAKKNGLIQCDSEGRTAKLKKINGSKTGSRCVFLKLPSEGQEFMTVSDGEEDTLPFNKK</sequence>
<dbReference type="STRING" id="1122934.SAMN02745691_00267"/>
<feature type="domain" description="Cch helix turn helix" evidence="2">
    <location>
        <begin position="512"/>
        <end position="613"/>
    </location>
</feature>